<evidence type="ECO:0008006" key="3">
    <source>
        <dbReference type="Google" id="ProtNLM"/>
    </source>
</evidence>
<organism evidence="1 2">
    <name type="scientific">Sphagnum jensenii</name>
    <dbReference type="NCBI Taxonomy" id="128206"/>
    <lineage>
        <taxon>Eukaryota</taxon>
        <taxon>Viridiplantae</taxon>
        <taxon>Streptophyta</taxon>
        <taxon>Embryophyta</taxon>
        <taxon>Bryophyta</taxon>
        <taxon>Sphagnophytina</taxon>
        <taxon>Sphagnopsida</taxon>
        <taxon>Sphagnales</taxon>
        <taxon>Sphagnaceae</taxon>
        <taxon>Sphagnum</taxon>
    </lineage>
</organism>
<proteinExistence type="predicted"/>
<reference evidence="1" key="1">
    <citation type="submission" date="2024-02" db="EMBL/GenBank/DDBJ databases">
        <authorList>
            <consortium name="ELIXIR-Norway"/>
            <consortium name="Elixir Norway"/>
        </authorList>
    </citation>
    <scope>NUCLEOTIDE SEQUENCE</scope>
</reference>
<evidence type="ECO:0000313" key="2">
    <source>
        <dbReference type="Proteomes" id="UP001497444"/>
    </source>
</evidence>
<dbReference type="SUPFAM" id="SSF50022">
    <property type="entry name" value="ISP domain"/>
    <property type="match status" value="1"/>
</dbReference>
<keyword evidence="2" id="KW-1185">Reference proteome</keyword>
<accession>A0ABP0W656</accession>
<gene>
    <name evidence="1" type="ORF">CSSPJE1EN1_LOCUS7760</name>
</gene>
<dbReference type="Proteomes" id="UP001497444">
    <property type="component" value="Chromosome 14"/>
</dbReference>
<dbReference type="InterPro" id="IPR050584">
    <property type="entry name" value="Cholesterol_7-desaturase"/>
</dbReference>
<dbReference type="PANTHER" id="PTHR21266:SF29">
    <property type="entry name" value="PROTEIN TIC 55, CHLOROPLASTIC"/>
    <property type="match status" value="1"/>
</dbReference>
<name>A0ABP0W656_9BRYO</name>
<protein>
    <recommendedName>
        <fullName evidence="3">Rieske domain-containing protein</fullName>
    </recommendedName>
</protein>
<dbReference type="PANTHER" id="PTHR21266">
    <property type="entry name" value="IRON-SULFUR DOMAIN CONTAINING PROTEIN"/>
    <property type="match status" value="1"/>
</dbReference>
<sequence length="136" mass="15101">MACSSKFVLDAAATVEDEAPLHHYSFQFFSKNRTCIRLAKLSAGQVMDGNLECLYHGRQFNGAGITGSNMGVLSQKTPVDPKKLPQFEQFAREGFQETSSIYELPYDYSILLENLMDPAHVPISYMSAMVPLTGNK</sequence>
<dbReference type="EMBL" id="OZ020109">
    <property type="protein sequence ID" value="CAK9262282.1"/>
    <property type="molecule type" value="Genomic_DNA"/>
</dbReference>
<dbReference type="Gene3D" id="2.102.10.10">
    <property type="entry name" value="Rieske [2Fe-2S] iron-sulphur domain"/>
    <property type="match status" value="1"/>
</dbReference>
<evidence type="ECO:0000313" key="1">
    <source>
        <dbReference type="EMBL" id="CAK9262282.1"/>
    </source>
</evidence>
<dbReference type="SUPFAM" id="SSF55961">
    <property type="entry name" value="Bet v1-like"/>
    <property type="match status" value="1"/>
</dbReference>
<dbReference type="InterPro" id="IPR036922">
    <property type="entry name" value="Rieske_2Fe-2S_sf"/>
</dbReference>